<feature type="domain" description="Tetrapyrrole methylase" evidence="6">
    <location>
        <begin position="1"/>
        <end position="190"/>
    </location>
</feature>
<name>A0A1J5P7F6_9ZZZZ</name>
<comment type="caution">
    <text evidence="7">The sequence shown here is derived from an EMBL/GenBank/DDBJ whole genome shotgun (WGS) entry which is preliminary data.</text>
</comment>
<dbReference type="PANTHER" id="PTHR45790">
    <property type="entry name" value="SIROHEME SYNTHASE-RELATED"/>
    <property type="match status" value="1"/>
</dbReference>
<evidence type="ECO:0000313" key="7">
    <source>
        <dbReference type="EMBL" id="OIQ67158.1"/>
    </source>
</evidence>
<dbReference type="Gene3D" id="3.40.1010.10">
    <property type="entry name" value="Cobalt-precorrin-4 Transmethylase, Domain 1"/>
    <property type="match status" value="1"/>
</dbReference>
<dbReference type="GO" id="GO:0004851">
    <property type="term" value="F:uroporphyrin-III C-methyltransferase activity"/>
    <property type="evidence" value="ECO:0007669"/>
    <property type="project" value="UniProtKB-EC"/>
</dbReference>
<reference evidence="7" key="1">
    <citation type="submission" date="2016-10" db="EMBL/GenBank/DDBJ databases">
        <title>Sequence of Gallionella enrichment culture.</title>
        <authorList>
            <person name="Poehlein A."/>
            <person name="Muehling M."/>
            <person name="Daniel R."/>
        </authorList>
    </citation>
    <scope>NUCLEOTIDE SEQUENCE</scope>
</reference>
<evidence type="ECO:0000256" key="5">
    <source>
        <dbReference type="ARBA" id="ARBA00023244"/>
    </source>
</evidence>
<dbReference type="InterPro" id="IPR014777">
    <property type="entry name" value="4pyrrole_Mease_sub1"/>
</dbReference>
<evidence type="ECO:0000256" key="3">
    <source>
        <dbReference type="ARBA" id="ARBA00022679"/>
    </source>
</evidence>
<proteinExistence type="predicted"/>
<keyword evidence="4" id="KW-0949">S-adenosyl-L-methionine</keyword>
<dbReference type="CDD" id="cd11642">
    <property type="entry name" value="SUMT"/>
    <property type="match status" value="1"/>
</dbReference>
<dbReference type="PANTHER" id="PTHR45790:SF3">
    <property type="entry name" value="S-ADENOSYL-L-METHIONINE-DEPENDENT UROPORPHYRINOGEN III METHYLTRANSFERASE, CHLOROPLASTIC"/>
    <property type="match status" value="1"/>
</dbReference>
<dbReference type="Gene3D" id="3.30.950.10">
    <property type="entry name" value="Methyltransferase, Cobalt-precorrin-4 Transmethylase, Domain 2"/>
    <property type="match status" value="1"/>
</dbReference>
<evidence type="ECO:0000259" key="6">
    <source>
        <dbReference type="Pfam" id="PF00590"/>
    </source>
</evidence>
<dbReference type="PROSITE" id="PS00840">
    <property type="entry name" value="SUMT_2"/>
    <property type="match status" value="1"/>
</dbReference>
<dbReference type="InterPro" id="IPR006366">
    <property type="entry name" value="CobA/CysG_C"/>
</dbReference>
<keyword evidence="5" id="KW-0627">Porphyrin biosynthesis</keyword>
<keyword evidence="3" id="KW-0808">Transferase</keyword>
<evidence type="ECO:0000256" key="2">
    <source>
        <dbReference type="ARBA" id="ARBA00022603"/>
    </source>
</evidence>
<dbReference type="EMBL" id="MLJW01006109">
    <property type="protein sequence ID" value="OIQ67158.1"/>
    <property type="molecule type" value="Genomic_DNA"/>
</dbReference>
<dbReference type="InterPro" id="IPR050161">
    <property type="entry name" value="Siro_Cobalamin_biosynth"/>
</dbReference>
<sequence>MLRQATVALVDDLVNPGCLRHLADACRVVSVGKRGGCASTPQAFIERLLVAEALRGERVVRLKGGDPLVFGRAGEEIAALRAAGIAVEVVPGITAGVAAAASAGVSLTHRNHAPGVVFVTGHRQPGGEAPRWDVLAQSGLTLVVYMGMAETHNIRSGLLAGGLAGDTPVLLVQAASSAGERRVATRLCDLQTAIAAEQLGSPCVMIIGDAMMQVLQDWTPVENPAGVQSATGALGKAA</sequence>
<accession>A0A1J5P7F6</accession>
<evidence type="ECO:0000256" key="4">
    <source>
        <dbReference type="ARBA" id="ARBA00022691"/>
    </source>
</evidence>
<dbReference type="Pfam" id="PF00590">
    <property type="entry name" value="TP_methylase"/>
    <property type="match status" value="1"/>
</dbReference>
<gene>
    <name evidence="7" type="primary">cysG_17</name>
    <name evidence="7" type="ORF">GALL_512670</name>
</gene>
<dbReference type="InterPro" id="IPR000878">
    <property type="entry name" value="4pyrrol_Mease"/>
</dbReference>
<dbReference type="EC" id="2.1.1.107" evidence="1"/>
<dbReference type="GO" id="GO:0019354">
    <property type="term" value="P:siroheme biosynthetic process"/>
    <property type="evidence" value="ECO:0007669"/>
    <property type="project" value="InterPro"/>
</dbReference>
<keyword evidence="2" id="KW-0489">Methyltransferase</keyword>
<protein>
    <recommendedName>
        <fullName evidence="1">uroporphyrinogen-III C-methyltransferase</fullName>
        <ecNumber evidence="1">2.1.1.107</ecNumber>
    </recommendedName>
</protein>
<dbReference type="InterPro" id="IPR014776">
    <property type="entry name" value="4pyrrole_Mease_sub2"/>
</dbReference>
<evidence type="ECO:0000256" key="1">
    <source>
        <dbReference type="ARBA" id="ARBA00012162"/>
    </source>
</evidence>
<dbReference type="InterPro" id="IPR035996">
    <property type="entry name" value="4pyrrol_Methylase_sf"/>
</dbReference>
<dbReference type="GO" id="GO:0032259">
    <property type="term" value="P:methylation"/>
    <property type="evidence" value="ECO:0007669"/>
    <property type="project" value="UniProtKB-KW"/>
</dbReference>
<dbReference type="AlphaFoldDB" id="A0A1J5P7F6"/>
<dbReference type="SUPFAM" id="SSF53790">
    <property type="entry name" value="Tetrapyrrole methylase"/>
    <property type="match status" value="1"/>
</dbReference>
<dbReference type="NCBIfam" id="TIGR01469">
    <property type="entry name" value="cobA_cysG_Cterm"/>
    <property type="match status" value="1"/>
</dbReference>
<dbReference type="NCBIfam" id="NF004790">
    <property type="entry name" value="PRK06136.1"/>
    <property type="match status" value="1"/>
</dbReference>
<dbReference type="InterPro" id="IPR003043">
    <property type="entry name" value="Uropor_MeTrfase_CS"/>
</dbReference>
<organism evidence="7">
    <name type="scientific">mine drainage metagenome</name>
    <dbReference type="NCBI Taxonomy" id="410659"/>
    <lineage>
        <taxon>unclassified sequences</taxon>
        <taxon>metagenomes</taxon>
        <taxon>ecological metagenomes</taxon>
    </lineage>
</organism>